<evidence type="ECO:0000259" key="3">
    <source>
        <dbReference type="PROSITE" id="PS50022"/>
    </source>
</evidence>
<organism evidence="4 5">
    <name type="scientific">Bailinhaonella thermotolerans</name>
    <dbReference type="NCBI Taxonomy" id="1070861"/>
    <lineage>
        <taxon>Bacteria</taxon>
        <taxon>Bacillati</taxon>
        <taxon>Actinomycetota</taxon>
        <taxon>Actinomycetes</taxon>
        <taxon>Streptosporangiales</taxon>
        <taxon>Streptosporangiaceae</taxon>
        <taxon>Bailinhaonella</taxon>
    </lineage>
</organism>
<dbReference type="SMART" id="SM00710">
    <property type="entry name" value="PbH1"/>
    <property type="match status" value="9"/>
</dbReference>
<dbReference type="EMBL" id="QZEY01000002">
    <property type="protein sequence ID" value="RJL34012.1"/>
    <property type="molecule type" value="Genomic_DNA"/>
</dbReference>
<dbReference type="Proteomes" id="UP000265768">
    <property type="component" value="Unassembled WGS sequence"/>
</dbReference>
<reference evidence="4 5" key="1">
    <citation type="submission" date="2018-09" db="EMBL/GenBank/DDBJ databases">
        <title>YIM 75507 draft genome.</title>
        <authorList>
            <person name="Tang S."/>
            <person name="Feng Y."/>
        </authorList>
    </citation>
    <scope>NUCLEOTIDE SEQUENCE [LARGE SCALE GENOMIC DNA]</scope>
    <source>
        <strain evidence="4 5">YIM 75507</strain>
    </source>
</reference>
<dbReference type="InterPro" id="IPR008979">
    <property type="entry name" value="Galactose-bd-like_sf"/>
</dbReference>
<feature type="domain" description="F5/8 type C" evidence="3">
    <location>
        <begin position="513"/>
        <end position="663"/>
    </location>
</feature>
<sequence length="663" mass="69311">MAALALLAATAPLATPAHAGTAAAAGTTYYVDAASGDDAAAGTSEAAAWKSLARASRTALGPGDKLLFRAGQRWTGQLTVTGAGAPGSPALVGSYGSGAKPVIDGQGQVDAAVRVSNVHDLTVDGLEVTNLGADTSVYRSGVNLYAKDAGKLENVTLRNLDIHDVSGQGGHSVGAAGLLISIRGNTTPTYFHNLLIEKNEISKIGSYGIIMWSTWSRRNGMTSLYPVETGVPDSEVVTWTPSTGVRIRGNHVHDVTGGGITPMHTAGAVVEGNRVERAVRGRTKTTGGNVGIWWQGNDDIVVQRNEVSHTGFNGPGSDGHGFDADADNNRSLVQYNYSHHNDGGFFIAVSFAAAPTRDTTVRYNLSVDDGYEVFGLSTATVGTDIHNNTVYAGGRVVVVEPPFSGAGTYPLGRIVRVYNNATGIKVRNNVFYNKTTAGYDTANGTVYDANLYWGTATPVAPAGDMNAVKKDPRLAAPGTTPEGHRLQADSPARGRGVSLAPGAADYFGGTVPATAPDRGFHQYTGAPPVTTATTSYAQLGGHHPFRLVDGDTATSWSSADSGITFPGTIDVDYGQDRSVGAITLHTAFATGQGISELDVQTWDGSAWVTQAAGQKPAWSGNTATVEKRTITLPRPVTTRKVRLVVRGAHLRWGNFALYEIVTT</sequence>
<dbReference type="SUPFAM" id="SSF51126">
    <property type="entry name" value="Pectin lyase-like"/>
    <property type="match status" value="2"/>
</dbReference>
<dbReference type="InterPro" id="IPR012334">
    <property type="entry name" value="Pectin_lyas_fold"/>
</dbReference>
<dbReference type="InterPro" id="IPR006626">
    <property type="entry name" value="PbH1"/>
</dbReference>
<accession>A0A3A4BGY2</accession>
<dbReference type="PROSITE" id="PS50022">
    <property type="entry name" value="FA58C_3"/>
    <property type="match status" value="1"/>
</dbReference>
<evidence type="ECO:0000313" key="4">
    <source>
        <dbReference type="EMBL" id="RJL34012.1"/>
    </source>
</evidence>
<gene>
    <name evidence="4" type="ORF">D5H75_05675</name>
</gene>
<comment type="caution">
    <text evidence="4">The sequence shown here is derived from an EMBL/GenBank/DDBJ whole genome shotgun (WGS) entry which is preliminary data.</text>
</comment>
<dbReference type="Pfam" id="PF00754">
    <property type="entry name" value="F5_F8_type_C"/>
    <property type="match status" value="1"/>
</dbReference>
<protein>
    <recommendedName>
        <fullName evidence="3">F5/8 type C domain-containing protein</fullName>
    </recommendedName>
</protein>
<dbReference type="InterPro" id="IPR000421">
    <property type="entry name" value="FA58C"/>
</dbReference>
<dbReference type="Gene3D" id="2.160.20.10">
    <property type="entry name" value="Single-stranded right-handed beta-helix, Pectin lyase-like"/>
    <property type="match status" value="1"/>
</dbReference>
<evidence type="ECO:0000313" key="5">
    <source>
        <dbReference type="Proteomes" id="UP000265768"/>
    </source>
</evidence>
<dbReference type="Gene3D" id="2.60.120.260">
    <property type="entry name" value="Galactose-binding domain-like"/>
    <property type="match status" value="1"/>
</dbReference>
<keyword evidence="5" id="KW-1185">Reference proteome</keyword>
<evidence type="ECO:0000256" key="2">
    <source>
        <dbReference type="SAM" id="SignalP"/>
    </source>
</evidence>
<proteinExistence type="predicted"/>
<feature type="chain" id="PRO_5039541947" description="F5/8 type C domain-containing protein" evidence="2">
    <location>
        <begin position="20"/>
        <end position="663"/>
    </location>
</feature>
<dbReference type="AlphaFoldDB" id="A0A3A4BGY2"/>
<evidence type="ECO:0000256" key="1">
    <source>
        <dbReference type="SAM" id="MobiDB-lite"/>
    </source>
</evidence>
<feature type="signal peptide" evidence="2">
    <location>
        <begin position="1"/>
        <end position="19"/>
    </location>
</feature>
<keyword evidence="2" id="KW-0732">Signal</keyword>
<dbReference type="SUPFAM" id="SSF49785">
    <property type="entry name" value="Galactose-binding domain-like"/>
    <property type="match status" value="1"/>
</dbReference>
<name>A0A3A4BGY2_9ACTN</name>
<feature type="region of interest" description="Disordered" evidence="1">
    <location>
        <begin position="474"/>
        <end position="494"/>
    </location>
</feature>
<dbReference type="InterPro" id="IPR011050">
    <property type="entry name" value="Pectin_lyase_fold/virulence"/>
</dbReference>